<evidence type="ECO:0008006" key="3">
    <source>
        <dbReference type="Google" id="ProtNLM"/>
    </source>
</evidence>
<evidence type="ECO:0000313" key="1">
    <source>
        <dbReference type="EMBL" id="QSF43300.1"/>
    </source>
</evidence>
<reference evidence="1 2" key="1">
    <citation type="submission" date="2021-02" db="EMBL/GenBank/DDBJ databases">
        <title>Paenibacillus tianjinensis sp. nov.</title>
        <authorList>
            <person name="Liu H."/>
        </authorList>
    </citation>
    <scope>NUCLEOTIDE SEQUENCE [LARGE SCALE GENOMIC DNA]</scope>
    <source>
        <strain evidence="1 2">TB2019</strain>
    </source>
</reference>
<sequence length="240" mass="28314">MTLKNTEIFYRYNIGLDKKHLIELVLNRFKLPEKGIAVIIDSEDYNSDYYRGTWDSYGLHLNLKNGIEELSPEFPLKIMNSRNYSTLVWLSRKASENRYALIWMLSHELRHYYQESISDSISKCGNFLYNTMGIVDKNFTYMDLPHEVDCELFAYNTLKDLTSEIEAEAYLQELIAKQPSYIKLKYLDVYLFVDEMICTLEKYKDDLNLIQIRSGDIIIRNFDIENEIIKLKGVSEKSQC</sequence>
<protein>
    <recommendedName>
        <fullName evidence="3">IrrE N-terminal-like domain-containing protein</fullName>
    </recommendedName>
</protein>
<organism evidence="1 2">
    <name type="scientific">Paenibacillus tianjinensis</name>
    <dbReference type="NCBI Taxonomy" id="2810347"/>
    <lineage>
        <taxon>Bacteria</taxon>
        <taxon>Bacillati</taxon>
        <taxon>Bacillota</taxon>
        <taxon>Bacilli</taxon>
        <taxon>Bacillales</taxon>
        <taxon>Paenibacillaceae</taxon>
        <taxon>Paenibacillus</taxon>
    </lineage>
</organism>
<dbReference type="RefSeq" id="WP_206100938.1">
    <property type="nucleotide sequence ID" value="NZ_CP070969.1"/>
</dbReference>
<keyword evidence="2" id="KW-1185">Reference proteome</keyword>
<dbReference type="EMBL" id="CP070969">
    <property type="protein sequence ID" value="QSF43300.1"/>
    <property type="molecule type" value="Genomic_DNA"/>
</dbReference>
<accession>A0ABX7LA38</accession>
<proteinExistence type="predicted"/>
<gene>
    <name evidence="1" type="ORF">JRJ22_18710</name>
</gene>
<evidence type="ECO:0000313" key="2">
    <source>
        <dbReference type="Proteomes" id="UP000663452"/>
    </source>
</evidence>
<dbReference type="Proteomes" id="UP000663452">
    <property type="component" value="Chromosome"/>
</dbReference>
<name>A0ABX7LA38_9BACL</name>